<sequence>MTEGINLPLLLGALFSAIAGVLHLMVIAVGPRWYRLFGAGERMARAAEQGRAYPALVTVAIATVLLIWAAYALSAAGMIAPLPLLMPIICLITLVYLARGLLGPLLLAGTGRSRRFIAVSSAICLGGGLLHLLGVFQQWLVLG</sequence>
<feature type="transmembrane region" description="Helical" evidence="1">
    <location>
        <begin position="52"/>
        <end position="73"/>
    </location>
</feature>
<evidence type="ECO:0000313" key="3">
    <source>
        <dbReference type="Proteomes" id="UP000541770"/>
    </source>
</evidence>
<proteinExistence type="predicted"/>
<feature type="transmembrane region" description="Helical" evidence="1">
    <location>
        <begin position="116"/>
        <end position="140"/>
    </location>
</feature>
<comment type="caution">
    <text evidence="2">The sequence shown here is derived from an EMBL/GenBank/DDBJ whole genome shotgun (WGS) entry which is preliminary data.</text>
</comment>
<feature type="transmembrane region" description="Helical" evidence="1">
    <location>
        <begin position="85"/>
        <end position="109"/>
    </location>
</feature>
<keyword evidence="1" id="KW-0472">Membrane</keyword>
<accession>A0A7W2JRR9</accession>
<organism evidence="2 3">
    <name type="scientific">Pseudomonas mosselii</name>
    <dbReference type="NCBI Taxonomy" id="78327"/>
    <lineage>
        <taxon>Bacteria</taxon>
        <taxon>Pseudomonadati</taxon>
        <taxon>Pseudomonadota</taxon>
        <taxon>Gammaproteobacteria</taxon>
        <taxon>Pseudomonadales</taxon>
        <taxon>Pseudomonadaceae</taxon>
        <taxon>Pseudomonas</taxon>
    </lineage>
</organism>
<dbReference type="AlphaFoldDB" id="A0A7W2JRR9"/>
<keyword evidence="1" id="KW-0812">Transmembrane</keyword>
<keyword evidence="1" id="KW-1133">Transmembrane helix</keyword>
<dbReference type="EMBL" id="JACGDE010000002">
    <property type="protein sequence ID" value="MBA6063969.1"/>
    <property type="molecule type" value="Genomic_DNA"/>
</dbReference>
<feature type="transmembrane region" description="Helical" evidence="1">
    <location>
        <begin position="6"/>
        <end position="31"/>
    </location>
</feature>
<evidence type="ECO:0000256" key="1">
    <source>
        <dbReference type="SAM" id="Phobius"/>
    </source>
</evidence>
<dbReference type="RefSeq" id="WP_062363918.1">
    <property type="nucleotide sequence ID" value="NZ_CP103054.1"/>
</dbReference>
<reference evidence="2 3" key="1">
    <citation type="submission" date="2020-07" db="EMBL/GenBank/DDBJ databases">
        <title>Diversity of carbapenemase encoding genes among Pseudomonas putida group clinical isolates in a tertiary Brazilian hospital.</title>
        <authorList>
            <person name="Alberto-Lei F."/>
            <person name="Nodari C.S."/>
            <person name="Streling A.P."/>
            <person name="Paulino J.T."/>
            <person name="Bessa-Neto F.O."/>
            <person name="Cayo R."/>
            <person name="Gales A.C."/>
        </authorList>
    </citation>
    <scope>NUCLEOTIDE SEQUENCE [LARGE SCALE GENOMIC DNA]</scope>
    <source>
        <strain evidence="2 3">14802</strain>
    </source>
</reference>
<dbReference type="Proteomes" id="UP000541770">
    <property type="component" value="Unassembled WGS sequence"/>
</dbReference>
<evidence type="ECO:0000313" key="2">
    <source>
        <dbReference type="EMBL" id="MBA6063969.1"/>
    </source>
</evidence>
<name>A0A7W2JRR9_9PSED</name>
<protein>
    <submittedName>
        <fullName evidence="2">Uncharacterized protein</fullName>
    </submittedName>
</protein>
<gene>
    <name evidence="2" type="ORF">H4C75_04255</name>
</gene>